<keyword evidence="5" id="KW-0961">Cell wall biogenesis/degradation</keyword>
<dbReference type="Gene3D" id="3.30.300.20">
    <property type="match status" value="1"/>
</dbReference>
<dbReference type="CDD" id="cd02644">
    <property type="entry name" value="R3H_jag"/>
    <property type="match status" value="1"/>
</dbReference>
<protein>
    <submittedName>
        <fullName evidence="8">Single-stranded nucleic acid binding R3H domain-containing protein</fullName>
    </submittedName>
</protein>
<keyword evidence="1" id="KW-0963">Cytoplasm</keyword>
<dbReference type="GO" id="GO:0003723">
    <property type="term" value="F:RNA binding"/>
    <property type="evidence" value="ECO:0007669"/>
    <property type="project" value="UniProtKB-KW"/>
</dbReference>
<evidence type="ECO:0000256" key="4">
    <source>
        <dbReference type="ARBA" id="ARBA00023186"/>
    </source>
</evidence>
<dbReference type="InterPro" id="IPR036867">
    <property type="entry name" value="R3H_dom_sf"/>
</dbReference>
<keyword evidence="9" id="KW-1185">Reference proteome</keyword>
<evidence type="ECO:0000259" key="7">
    <source>
        <dbReference type="PROSITE" id="PS51061"/>
    </source>
</evidence>
<dbReference type="Gene3D" id="3.30.1370.50">
    <property type="entry name" value="R3H-like domain"/>
    <property type="match status" value="1"/>
</dbReference>
<dbReference type="NCBIfam" id="NF041568">
    <property type="entry name" value="Jag_EloR"/>
    <property type="match status" value="1"/>
</dbReference>
<dbReference type="InterPro" id="IPR038247">
    <property type="entry name" value="Jag_N_dom_sf"/>
</dbReference>
<dbReference type="EMBL" id="CP002432">
    <property type="protein sequence ID" value="ADU65561.1"/>
    <property type="molecule type" value="Genomic_DNA"/>
</dbReference>
<dbReference type="Gene3D" id="3.30.30.80">
    <property type="entry name" value="probable RNA-binding protein from clostridium symbiosum atcc 14940"/>
    <property type="match status" value="1"/>
</dbReference>
<feature type="domain" description="R3H" evidence="7">
    <location>
        <begin position="145"/>
        <end position="211"/>
    </location>
</feature>
<gene>
    <name evidence="8" type="ordered locus">Selin_0821</name>
</gene>
<organism evidence="8 9">
    <name type="scientific">Desulfurispirillum indicum (strain ATCC BAA-1389 / DSM 22839 / S5)</name>
    <dbReference type="NCBI Taxonomy" id="653733"/>
    <lineage>
        <taxon>Bacteria</taxon>
        <taxon>Pseudomonadati</taxon>
        <taxon>Chrysiogenota</taxon>
        <taxon>Chrysiogenia</taxon>
        <taxon>Chrysiogenales</taxon>
        <taxon>Chrysiogenaceae</taxon>
        <taxon>Desulfurispirillum</taxon>
    </lineage>
</organism>
<dbReference type="RefSeq" id="WP_013505447.1">
    <property type="nucleotide sequence ID" value="NC_014836.1"/>
</dbReference>
<dbReference type="GO" id="GO:0071555">
    <property type="term" value="P:cell wall organization"/>
    <property type="evidence" value="ECO:0007669"/>
    <property type="project" value="UniProtKB-KW"/>
</dbReference>
<name>E6W2A3_DESIS</name>
<dbReference type="Pfam" id="PF01424">
    <property type="entry name" value="R3H"/>
    <property type="match status" value="1"/>
</dbReference>
<dbReference type="PROSITE" id="PS51061">
    <property type="entry name" value="R3H"/>
    <property type="match status" value="1"/>
</dbReference>
<evidence type="ECO:0000256" key="3">
    <source>
        <dbReference type="ARBA" id="ARBA00022960"/>
    </source>
</evidence>
<evidence type="ECO:0000256" key="2">
    <source>
        <dbReference type="ARBA" id="ARBA00022884"/>
    </source>
</evidence>
<dbReference type="InParanoid" id="E6W2A3"/>
<evidence type="ECO:0000256" key="1">
    <source>
        <dbReference type="ARBA" id="ARBA00022490"/>
    </source>
</evidence>
<dbReference type="SMART" id="SM01245">
    <property type="entry name" value="Jag_N"/>
    <property type="match status" value="1"/>
</dbReference>
<proteinExistence type="predicted"/>
<dbReference type="SMART" id="SM00393">
    <property type="entry name" value="R3H"/>
    <property type="match status" value="1"/>
</dbReference>
<reference evidence="8 9" key="1">
    <citation type="submission" date="2010-12" db="EMBL/GenBank/DDBJ databases">
        <title>Complete sequence of Desulfurispirillum indicum S5.</title>
        <authorList>
            <consortium name="US DOE Joint Genome Institute"/>
            <person name="Lucas S."/>
            <person name="Copeland A."/>
            <person name="Lapidus A."/>
            <person name="Cheng J.-F."/>
            <person name="Goodwin L."/>
            <person name="Pitluck S."/>
            <person name="Chertkov O."/>
            <person name="Held B."/>
            <person name="Detter J.C."/>
            <person name="Han C."/>
            <person name="Tapia R."/>
            <person name="Land M."/>
            <person name="Hauser L."/>
            <person name="Kyrpides N."/>
            <person name="Ivanova N."/>
            <person name="Mikhailova N."/>
            <person name="Haggblom M."/>
            <person name="Rauschenbach I."/>
            <person name="Bini E."/>
            <person name="Woyke T."/>
        </authorList>
    </citation>
    <scope>NUCLEOTIDE SEQUENCE [LARGE SCALE GENOMIC DNA]</scope>
    <source>
        <strain evidence="9">ATCC BAA-1389 / DSM 22839 / S5</strain>
    </source>
</reference>
<dbReference type="KEGG" id="din:Selin_0821"/>
<evidence type="ECO:0000256" key="6">
    <source>
        <dbReference type="SAM" id="MobiDB-lite"/>
    </source>
</evidence>
<accession>E6W2A3</accession>
<dbReference type="InterPro" id="IPR034079">
    <property type="entry name" value="R3H_KhpB"/>
</dbReference>
<keyword evidence="3" id="KW-0133">Cell shape</keyword>
<keyword evidence="2" id="KW-0694">RNA-binding</keyword>
<feature type="region of interest" description="Disordered" evidence="6">
    <location>
        <begin position="193"/>
        <end position="239"/>
    </location>
</feature>
<evidence type="ECO:0000313" key="9">
    <source>
        <dbReference type="Proteomes" id="UP000002572"/>
    </source>
</evidence>
<evidence type="ECO:0000313" key="8">
    <source>
        <dbReference type="EMBL" id="ADU65561.1"/>
    </source>
</evidence>
<dbReference type="OrthoDB" id="9794483at2"/>
<keyword evidence="4" id="KW-0143">Chaperone</keyword>
<sequence length="239" mass="26752">MKVIEIEGKSVDEAVSAALEELGGVSRDSVTIEVLEEGTKGLFGLLGTRPTRVRVSYTPEGGKLDMAQRHLEFFLERMGVNVISISRTEQSDGTWLFHVNSTDDEVLRYHNGEPLEAIAFVISRMVNQSAEDHLRLMIDSNNYLKEVELTLREEALELAQKAIDTGRSIPMRPMNSRERKIVHVTLQDIESIKTASSGEGHRRKVIIIPEGAERPYSNSRRPGANSRRRSSGPRQAAEE</sequence>
<dbReference type="InterPro" id="IPR032782">
    <property type="entry name" value="KhpB_N"/>
</dbReference>
<dbReference type="HOGENOM" id="CLU_042512_0_1_0"/>
<dbReference type="InterPro" id="IPR039247">
    <property type="entry name" value="KhpB"/>
</dbReference>
<dbReference type="InterPro" id="IPR001374">
    <property type="entry name" value="R3H_dom"/>
</dbReference>
<dbReference type="PANTHER" id="PTHR35800:SF1">
    <property type="entry name" value="RNA-BINDING PROTEIN KHPB"/>
    <property type="match status" value="1"/>
</dbReference>
<dbReference type="SUPFAM" id="SSF82708">
    <property type="entry name" value="R3H domain"/>
    <property type="match status" value="1"/>
</dbReference>
<dbReference type="AlphaFoldDB" id="E6W2A3"/>
<dbReference type="Proteomes" id="UP000002572">
    <property type="component" value="Chromosome"/>
</dbReference>
<dbReference type="PANTHER" id="PTHR35800">
    <property type="entry name" value="PROTEIN JAG"/>
    <property type="match status" value="1"/>
</dbReference>
<dbReference type="Pfam" id="PF14804">
    <property type="entry name" value="Jag_N"/>
    <property type="match status" value="1"/>
</dbReference>
<evidence type="ECO:0000256" key="5">
    <source>
        <dbReference type="ARBA" id="ARBA00023316"/>
    </source>
</evidence>
<dbReference type="GO" id="GO:0008360">
    <property type="term" value="P:regulation of cell shape"/>
    <property type="evidence" value="ECO:0007669"/>
    <property type="project" value="UniProtKB-KW"/>
</dbReference>
<dbReference type="eggNOG" id="COG1847">
    <property type="taxonomic scope" value="Bacteria"/>
</dbReference>
<dbReference type="STRING" id="653733.Selin_0821"/>
<dbReference type="InterPro" id="IPR015946">
    <property type="entry name" value="KH_dom-like_a/b"/>
</dbReference>